<evidence type="ECO:0000259" key="1">
    <source>
        <dbReference type="Pfam" id="PF00856"/>
    </source>
</evidence>
<accession>A0A0A8K0U5</accession>
<sequence>MLLISTYVGLSSIEGLGVFADEFVPRGTLIWLYNPKFDILVGDTDVDALPPHMQNYIARYSYPHLERPGFRVIDVDNGKYMNHSRTPNTDFRLFDRGFALTDIAQGDEITCNYREFDPAFVDFGTVAFAEPADLPVLGPPAI</sequence>
<dbReference type="EMBL" id="AP014648">
    <property type="protein sequence ID" value="BAQ16540.1"/>
    <property type="molecule type" value="Genomic_DNA"/>
</dbReference>
<dbReference type="CDD" id="cd08161">
    <property type="entry name" value="SET"/>
    <property type="match status" value="1"/>
</dbReference>
<dbReference type="SUPFAM" id="SSF82199">
    <property type="entry name" value="SET domain"/>
    <property type="match status" value="1"/>
</dbReference>
<keyword evidence="3" id="KW-1185">Reference proteome</keyword>
<organism evidence="2 3">
    <name type="scientific">Methyloceanibacter caenitepidi</name>
    <dbReference type="NCBI Taxonomy" id="1384459"/>
    <lineage>
        <taxon>Bacteria</taxon>
        <taxon>Pseudomonadati</taxon>
        <taxon>Pseudomonadota</taxon>
        <taxon>Alphaproteobacteria</taxon>
        <taxon>Hyphomicrobiales</taxon>
        <taxon>Hyphomicrobiaceae</taxon>
        <taxon>Methyloceanibacter</taxon>
    </lineage>
</organism>
<protein>
    <recommendedName>
        <fullName evidence="1">SET domain-containing protein</fullName>
    </recommendedName>
</protein>
<name>A0A0A8K0U5_9HYPH</name>
<gene>
    <name evidence="2" type="ORF">GL4_1080</name>
</gene>
<dbReference type="InterPro" id="IPR001214">
    <property type="entry name" value="SET_dom"/>
</dbReference>
<evidence type="ECO:0000313" key="3">
    <source>
        <dbReference type="Proteomes" id="UP000031643"/>
    </source>
</evidence>
<dbReference type="STRING" id="1384459.GL4_1080"/>
<evidence type="ECO:0000313" key="2">
    <source>
        <dbReference type="EMBL" id="BAQ16540.1"/>
    </source>
</evidence>
<dbReference type="HOGENOM" id="CLU_2035239_0_0_5"/>
<dbReference type="RefSeq" id="WP_045365286.1">
    <property type="nucleotide sequence ID" value="NZ_AP014648.1"/>
</dbReference>
<reference evidence="2 3" key="1">
    <citation type="submission" date="2014-09" db="EMBL/GenBank/DDBJ databases">
        <title>Genome sequencing of Methyloceanibacter caenitepidi Gela4.</title>
        <authorList>
            <person name="Takeuchi M."/>
            <person name="Susumu S."/>
            <person name="Kamagata Y."/>
            <person name="Oshima K."/>
            <person name="Hattori M."/>
            <person name="Iwasaki W."/>
        </authorList>
    </citation>
    <scope>NUCLEOTIDE SEQUENCE [LARGE SCALE GENOMIC DNA]</scope>
    <source>
        <strain evidence="2 3">Gela4</strain>
    </source>
</reference>
<dbReference type="OrthoDB" id="9804945at2"/>
<dbReference type="Gene3D" id="2.170.270.10">
    <property type="entry name" value="SET domain"/>
    <property type="match status" value="1"/>
</dbReference>
<dbReference type="AlphaFoldDB" id="A0A0A8K0U5"/>
<dbReference type="Proteomes" id="UP000031643">
    <property type="component" value="Chromosome"/>
</dbReference>
<proteinExistence type="predicted"/>
<feature type="domain" description="SET" evidence="1">
    <location>
        <begin position="15"/>
        <end position="113"/>
    </location>
</feature>
<dbReference type="KEGG" id="mcg:GL4_1080"/>
<dbReference type="Pfam" id="PF00856">
    <property type="entry name" value="SET"/>
    <property type="match status" value="1"/>
</dbReference>
<dbReference type="InterPro" id="IPR046341">
    <property type="entry name" value="SET_dom_sf"/>
</dbReference>